<dbReference type="Proteomes" id="UP000245206">
    <property type="component" value="Unassembled WGS sequence"/>
</dbReference>
<comment type="caution">
    <text evidence="3">The sequence shown here is derived from an EMBL/GenBank/DDBJ whole genome shotgun (WGS) entry which is preliminary data.</text>
</comment>
<dbReference type="InterPro" id="IPR007167">
    <property type="entry name" value="Fe-transptr_FeoA-like"/>
</dbReference>
<keyword evidence="1" id="KW-0408">Iron</keyword>
<evidence type="ECO:0000259" key="2">
    <source>
        <dbReference type="SMART" id="SM00899"/>
    </source>
</evidence>
<name>A0A2P2DDA6_9LEPT</name>
<keyword evidence="4" id="KW-1185">Reference proteome</keyword>
<dbReference type="EMBL" id="BFAZ01000009">
    <property type="protein sequence ID" value="GBF42594.1"/>
    <property type="molecule type" value="Genomic_DNA"/>
</dbReference>
<dbReference type="SUPFAM" id="SSF50037">
    <property type="entry name" value="C-terminal domain of transcriptional repressors"/>
    <property type="match status" value="1"/>
</dbReference>
<dbReference type="RefSeq" id="WP_108959690.1">
    <property type="nucleotide sequence ID" value="NZ_BFAZ01000009.1"/>
</dbReference>
<dbReference type="Pfam" id="PF04023">
    <property type="entry name" value="FeoA"/>
    <property type="match status" value="1"/>
</dbReference>
<protein>
    <submittedName>
        <fullName evidence="3">Fe2+ transport system protein A</fullName>
    </submittedName>
</protein>
<dbReference type="InterPro" id="IPR038157">
    <property type="entry name" value="FeoA_core_dom"/>
</dbReference>
<proteinExistence type="predicted"/>
<evidence type="ECO:0000313" key="4">
    <source>
        <dbReference type="Proteomes" id="UP000245206"/>
    </source>
</evidence>
<evidence type="ECO:0000313" key="3">
    <source>
        <dbReference type="EMBL" id="GBF42594.1"/>
    </source>
</evidence>
<feature type="domain" description="Ferrous iron transporter FeoA-like" evidence="2">
    <location>
        <begin position="1"/>
        <end position="76"/>
    </location>
</feature>
<dbReference type="Gene3D" id="2.30.30.90">
    <property type="match status" value="1"/>
</dbReference>
<gene>
    <name evidence="3" type="primary">feoA</name>
    <name evidence="3" type="ORF">LPTSP2_18840</name>
</gene>
<reference evidence="4" key="1">
    <citation type="journal article" date="2019" name="Microbiol. Immunol.">
        <title>Molecular and phenotypic characterization of Leptospira johnsonii sp. nov., Leptospira ellinghausenii sp. nov. and Leptospira ryugenii sp. nov. isolated from soil and water in Japan.</title>
        <authorList>
            <person name="Masuzawa T."/>
            <person name="Saito M."/>
            <person name="Nakao R."/>
            <person name="Nikaido Y."/>
            <person name="Matsumoto M."/>
            <person name="Ogawa M."/>
            <person name="Yokoyama M."/>
            <person name="Hidaka Y."/>
            <person name="Tomita J."/>
            <person name="Sakakibara K."/>
            <person name="Suzuki K."/>
            <person name="Yasuda S."/>
            <person name="Sato H."/>
            <person name="Yamaguchi M."/>
            <person name="Yoshida S.I."/>
            <person name="Koizumi N."/>
            <person name="Kawamura Y."/>
        </authorList>
    </citation>
    <scope>NUCLEOTIDE SEQUENCE [LARGE SCALE GENOMIC DNA]</scope>
    <source>
        <strain evidence="4">E18</strain>
    </source>
</reference>
<dbReference type="GO" id="GO:0046914">
    <property type="term" value="F:transition metal ion binding"/>
    <property type="evidence" value="ECO:0007669"/>
    <property type="project" value="InterPro"/>
</dbReference>
<evidence type="ECO:0000256" key="1">
    <source>
        <dbReference type="ARBA" id="ARBA00023004"/>
    </source>
</evidence>
<sequence>MTLLDLHEGDSAVIQSINMDQLPKQMLTELLELGFFPGAEIRLKTKSKYLGKLICSIGGTTIGLRMKDGEAILLKTK</sequence>
<dbReference type="OrthoDB" id="340130at2"/>
<dbReference type="AlphaFoldDB" id="A0A2P2DDA6"/>
<dbReference type="InterPro" id="IPR008988">
    <property type="entry name" value="Transcriptional_repressor_C"/>
</dbReference>
<accession>A0A2P2DDA6</accession>
<organism evidence="3 4">
    <name type="scientific">Leptospira ellinghausenii</name>
    <dbReference type="NCBI Taxonomy" id="1917822"/>
    <lineage>
        <taxon>Bacteria</taxon>
        <taxon>Pseudomonadati</taxon>
        <taxon>Spirochaetota</taxon>
        <taxon>Spirochaetia</taxon>
        <taxon>Leptospirales</taxon>
        <taxon>Leptospiraceae</taxon>
        <taxon>Leptospira</taxon>
    </lineage>
</organism>
<dbReference type="SMART" id="SM00899">
    <property type="entry name" value="FeoA"/>
    <property type="match status" value="1"/>
</dbReference>